<comment type="similarity">
    <text evidence="2 10">Belongs to the mitochondrial carrier (TC 2.A.29) family.</text>
</comment>
<dbReference type="InterPro" id="IPR018108">
    <property type="entry name" value="MCP_transmembrane"/>
</dbReference>
<evidence type="ECO:0000313" key="11">
    <source>
        <dbReference type="EMBL" id="KAJ3259083.1"/>
    </source>
</evidence>
<dbReference type="GO" id="GO:0031966">
    <property type="term" value="C:mitochondrial membrane"/>
    <property type="evidence" value="ECO:0007669"/>
    <property type="project" value="UniProtKB-SubCell"/>
</dbReference>
<keyword evidence="5" id="KW-0677">Repeat</keyword>
<keyword evidence="12" id="KW-1185">Reference proteome</keyword>
<dbReference type="GO" id="GO:1990575">
    <property type="term" value="P:mitochondrial L-ornithine transmembrane transport"/>
    <property type="evidence" value="ECO:0007669"/>
    <property type="project" value="TreeGrafter"/>
</dbReference>
<dbReference type="GO" id="GO:0000064">
    <property type="term" value="F:L-ornithine transmembrane transporter activity"/>
    <property type="evidence" value="ECO:0007669"/>
    <property type="project" value="TreeGrafter"/>
</dbReference>
<feature type="repeat" description="Solcar" evidence="9">
    <location>
        <begin position="40"/>
        <end position="126"/>
    </location>
</feature>
<proteinExistence type="inferred from homology"/>
<dbReference type="Pfam" id="PF00153">
    <property type="entry name" value="Mito_carr"/>
    <property type="match status" value="1"/>
</dbReference>
<dbReference type="InterPro" id="IPR023395">
    <property type="entry name" value="MCP_dom_sf"/>
</dbReference>
<dbReference type="Gene3D" id="1.50.40.10">
    <property type="entry name" value="Mitochondrial carrier domain"/>
    <property type="match status" value="1"/>
</dbReference>
<evidence type="ECO:0000256" key="9">
    <source>
        <dbReference type="PROSITE-ProRule" id="PRU00282"/>
    </source>
</evidence>
<evidence type="ECO:0000256" key="2">
    <source>
        <dbReference type="ARBA" id="ARBA00006375"/>
    </source>
</evidence>
<dbReference type="InterPro" id="IPR050567">
    <property type="entry name" value="Mitochondrial_Carrier"/>
</dbReference>
<evidence type="ECO:0000256" key="3">
    <source>
        <dbReference type="ARBA" id="ARBA00022448"/>
    </source>
</evidence>
<dbReference type="Proteomes" id="UP001210925">
    <property type="component" value="Unassembled WGS sequence"/>
</dbReference>
<keyword evidence="4 9" id="KW-0812">Transmembrane</keyword>
<evidence type="ECO:0000313" key="12">
    <source>
        <dbReference type="Proteomes" id="UP001210925"/>
    </source>
</evidence>
<comment type="caution">
    <text evidence="11">The sequence shown here is derived from an EMBL/GenBank/DDBJ whole genome shotgun (WGS) entry which is preliminary data.</text>
</comment>
<keyword evidence="3 10" id="KW-0813">Transport</keyword>
<dbReference type="PROSITE" id="PS50920">
    <property type="entry name" value="SOLCAR"/>
    <property type="match status" value="1"/>
</dbReference>
<evidence type="ECO:0000256" key="6">
    <source>
        <dbReference type="ARBA" id="ARBA00022989"/>
    </source>
</evidence>
<dbReference type="PANTHER" id="PTHR45624:SF31">
    <property type="entry name" value="MITOCHONDRIAL ORNITHINE TRANSPORTER 1"/>
    <property type="match status" value="1"/>
</dbReference>
<reference evidence="11" key="1">
    <citation type="submission" date="2020-05" db="EMBL/GenBank/DDBJ databases">
        <title>Phylogenomic resolution of chytrid fungi.</title>
        <authorList>
            <person name="Stajich J.E."/>
            <person name="Amses K."/>
            <person name="Simmons R."/>
            <person name="Seto K."/>
            <person name="Myers J."/>
            <person name="Bonds A."/>
            <person name="Quandt C.A."/>
            <person name="Barry K."/>
            <person name="Liu P."/>
            <person name="Grigoriev I."/>
            <person name="Longcore J.E."/>
            <person name="James T.Y."/>
        </authorList>
    </citation>
    <scope>NUCLEOTIDE SEQUENCE</scope>
    <source>
        <strain evidence="11">PLAUS21</strain>
    </source>
</reference>
<evidence type="ECO:0000256" key="4">
    <source>
        <dbReference type="ARBA" id="ARBA00022692"/>
    </source>
</evidence>
<evidence type="ECO:0000256" key="1">
    <source>
        <dbReference type="ARBA" id="ARBA00004225"/>
    </source>
</evidence>
<name>A0AAD5UM15_9FUNG</name>
<accession>A0AAD5UM15</accession>
<dbReference type="SUPFAM" id="SSF103506">
    <property type="entry name" value="Mitochondrial carrier"/>
    <property type="match status" value="1"/>
</dbReference>
<evidence type="ECO:0000256" key="10">
    <source>
        <dbReference type="RuleBase" id="RU000488"/>
    </source>
</evidence>
<evidence type="ECO:0000256" key="7">
    <source>
        <dbReference type="ARBA" id="ARBA00023128"/>
    </source>
</evidence>
<organism evidence="11 12">
    <name type="scientific">Boothiomyces macroporosus</name>
    <dbReference type="NCBI Taxonomy" id="261099"/>
    <lineage>
        <taxon>Eukaryota</taxon>
        <taxon>Fungi</taxon>
        <taxon>Fungi incertae sedis</taxon>
        <taxon>Chytridiomycota</taxon>
        <taxon>Chytridiomycota incertae sedis</taxon>
        <taxon>Chytridiomycetes</taxon>
        <taxon>Rhizophydiales</taxon>
        <taxon>Terramycetaceae</taxon>
        <taxon>Boothiomyces</taxon>
    </lineage>
</organism>
<sequence length="126" mass="13697">MGVSAPMVGSMAESAVLFLAYNQIQDIIKYANNMKEDEELATRQLCLAGGLSGAVVSYVLTPVELIKCRLQMQGYLPELSRSGTKHRGPISLFRHILRHEGVFGLYKGHTGTVLREVAGGAAWFGT</sequence>
<dbReference type="AlphaFoldDB" id="A0AAD5UM15"/>
<protein>
    <submittedName>
        <fullName evidence="11">Uncharacterized protein</fullName>
    </submittedName>
</protein>
<comment type="subcellular location">
    <subcellularLocation>
        <location evidence="1">Mitochondrion membrane</location>
        <topology evidence="1">Multi-pass membrane protein</topology>
    </subcellularLocation>
</comment>
<keyword evidence="6" id="KW-1133">Transmembrane helix</keyword>
<keyword evidence="8 9" id="KW-0472">Membrane</keyword>
<keyword evidence="7" id="KW-0496">Mitochondrion</keyword>
<dbReference type="PANTHER" id="PTHR45624">
    <property type="entry name" value="MITOCHONDRIAL BASIC AMINO ACIDS TRANSPORTER-RELATED"/>
    <property type="match status" value="1"/>
</dbReference>
<gene>
    <name evidence="11" type="ORF">HK103_002970</name>
</gene>
<dbReference type="EMBL" id="JADGKB010000021">
    <property type="protein sequence ID" value="KAJ3259083.1"/>
    <property type="molecule type" value="Genomic_DNA"/>
</dbReference>
<evidence type="ECO:0000256" key="5">
    <source>
        <dbReference type="ARBA" id="ARBA00022737"/>
    </source>
</evidence>
<evidence type="ECO:0000256" key="8">
    <source>
        <dbReference type="ARBA" id="ARBA00023136"/>
    </source>
</evidence>